<reference evidence="1 2" key="1">
    <citation type="submission" date="2021-06" db="EMBL/GenBank/DDBJ databases">
        <title>Caerostris extrusa draft genome.</title>
        <authorList>
            <person name="Kono N."/>
            <person name="Arakawa K."/>
        </authorList>
    </citation>
    <scope>NUCLEOTIDE SEQUENCE [LARGE SCALE GENOMIC DNA]</scope>
</reference>
<name>A0AAV4UP64_CAEEX</name>
<dbReference type="Proteomes" id="UP001054945">
    <property type="component" value="Unassembled WGS sequence"/>
</dbReference>
<gene>
    <name evidence="1" type="ORF">CEXT_40221</name>
</gene>
<organism evidence="1 2">
    <name type="scientific">Caerostris extrusa</name>
    <name type="common">Bark spider</name>
    <name type="synonym">Caerostris bankana</name>
    <dbReference type="NCBI Taxonomy" id="172846"/>
    <lineage>
        <taxon>Eukaryota</taxon>
        <taxon>Metazoa</taxon>
        <taxon>Ecdysozoa</taxon>
        <taxon>Arthropoda</taxon>
        <taxon>Chelicerata</taxon>
        <taxon>Arachnida</taxon>
        <taxon>Araneae</taxon>
        <taxon>Araneomorphae</taxon>
        <taxon>Entelegynae</taxon>
        <taxon>Araneoidea</taxon>
        <taxon>Araneidae</taxon>
        <taxon>Caerostris</taxon>
    </lineage>
</organism>
<comment type="caution">
    <text evidence="1">The sequence shown here is derived from an EMBL/GenBank/DDBJ whole genome shotgun (WGS) entry which is preliminary data.</text>
</comment>
<evidence type="ECO:0000313" key="1">
    <source>
        <dbReference type="EMBL" id="GIY59506.1"/>
    </source>
</evidence>
<dbReference type="AlphaFoldDB" id="A0AAV4UP64"/>
<evidence type="ECO:0000313" key="2">
    <source>
        <dbReference type="Proteomes" id="UP001054945"/>
    </source>
</evidence>
<dbReference type="EMBL" id="BPLR01013210">
    <property type="protein sequence ID" value="GIY59506.1"/>
    <property type="molecule type" value="Genomic_DNA"/>
</dbReference>
<proteinExistence type="predicted"/>
<sequence>MAHRVPELGLIIKLTVAVNREFQRKLLPRGGCLLFYHTHTPATVINSRVCLSWSLKCRAGGTLGSYGCIVLPIRWYYLSSGVGQASSVSHFESNLMAHLSG</sequence>
<protein>
    <submittedName>
        <fullName evidence="1">Uncharacterized protein</fullName>
    </submittedName>
</protein>
<accession>A0AAV4UP64</accession>
<keyword evidence="2" id="KW-1185">Reference proteome</keyword>